<organism evidence="3 4">
    <name type="scientific">Meganyctiphanes norvegica</name>
    <name type="common">Northern krill</name>
    <name type="synonym">Thysanopoda norvegica</name>
    <dbReference type="NCBI Taxonomy" id="48144"/>
    <lineage>
        <taxon>Eukaryota</taxon>
        <taxon>Metazoa</taxon>
        <taxon>Ecdysozoa</taxon>
        <taxon>Arthropoda</taxon>
        <taxon>Crustacea</taxon>
        <taxon>Multicrustacea</taxon>
        <taxon>Malacostraca</taxon>
        <taxon>Eumalacostraca</taxon>
        <taxon>Eucarida</taxon>
        <taxon>Euphausiacea</taxon>
        <taxon>Euphausiidae</taxon>
        <taxon>Meganyctiphanes</taxon>
    </lineage>
</organism>
<proteinExistence type="predicted"/>
<dbReference type="InterPro" id="IPR011705">
    <property type="entry name" value="BACK"/>
</dbReference>
<dbReference type="Proteomes" id="UP001497623">
    <property type="component" value="Unassembled WGS sequence"/>
</dbReference>
<evidence type="ECO:0000313" key="3">
    <source>
        <dbReference type="EMBL" id="CAL4069917.1"/>
    </source>
</evidence>
<dbReference type="InterPro" id="IPR000210">
    <property type="entry name" value="BTB/POZ_dom"/>
</dbReference>
<dbReference type="Pfam" id="PF00651">
    <property type="entry name" value="BTB"/>
    <property type="match status" value="1"/>
</dbReference>
<dbReference type="InterPro" id="IPR011333">
    <property type="entry name" value="SKP1/BTB/POZ_sf"/>
</dbReference>
<dbReference type="PANTHER" id="PTHR45774">
    <property type="entry name" value="BTB/POZ DOMAIN-CONTAINING"/>
    <property type="match status" value="1"/>
</dbReference>
<dbReference type="EMBL" id="CAXKWB010003710">
    <property type="protein sequence ID" value="CAL4069917.1"/>
    <property type="molecule type" value="Genomic_DNA"/>
</dbReference>
<protein>
    <recommendedName>
        <fullName evidence="2">BTB domain-containing protein</fullName>
    </recommendedName>
</protein>
<dbReference type="SMART" id="SM00875">
    <property type="entry name" value="BACK"/>
    <property type="match status" value="1"/>
</dbReference>
<evidence type="ECO:0000259" key="2">
    <source>
        <dbReference type="PROSITE" id="PS50097"/>
    </source>
</evidence>
<feature type="non-terminal residue" evidence="3">
    <location>
        <position position="472"/>
    </location>
</feature>
<name>A0AAV2Q7A3_MEGNR</name>
<dbReference type="Pfam" id="PF07707">
    <property type="entry name" value="BACK"/>
    <property type="match status" value="1"/>
</dbReference>
<keyword evidence="4" id="KW-1185">Reference proteome</keyword>
<dbReference type="Gene3D" id="1.25.40.420">
    <property type="match status" value="1"/>
</dbReference>
<comment type="caution">
    <text evidence="3">The sequence shown here is derived from an EMBL/GenBank/DDBJ whole genome shotgun (WGS) entry which is preliminary data.</text>
</comment>
<dbReference type="PANTHER" id="PTHR45774:SF4">
    <property type="entry name" value="AXUNDEAD, ISOFORM F"/>
    <property type="match status" value="1"/>
</dbReference>
<evidence type="ECO:0000313" key="4">
    <source>
        <dbReference type="Proteomes" id="UP001497623"/>
    </source>
</evidence>
<dbReference type="AlphaFoldDB" id="A0AAV2Q7A3"/>
<dbReference type="SMART" id="SM00225">
    <property type="entry name" value="BTB"/>
    <property type="match status" value="1"/>
</dbReference>
<dbReference type="SUPFAM" id="SSF54695">
    <property type="entry name" value="POZ domain"/>
    <property type="match status" value="1"/>
</dbReference>
<gene>
    <name evidence="3" type="ORF">MNOR_LOCUS8125</name>
</gene>
<evidence type="ECO:0000256" key="1">
    <source>
        <dbReference type="SAM" id="MobiDB-lite"/>
    </source>
</evidence>
<reference evidence="3 4" key="1">
    <citation type="submission" date="2024-05" db="EMBL/GenBank/DDBJ databases">
        <authorList>
            <person name="Wallberg A."/>
        </authorList>
    </citation>
    <scope>NUCLEOTIDE SEQUENCE [LARGE SCALE GENOMIC DNA]</scope>
</reference>
<dbReference type="GO" id="GO:0022008">
    <property type="term" value="P:neurogenesis"/>
    <property type="evidence" value="ECO:0007669"/>
    <property type="project" value="TreeGrafter"/>
</dbReference>
<accession>A0AAV2Q7A3</accession>
<feature type="region of interest" description="Disordered" evidence="1">
    <location>
        <begin position="243"/>
        <end position="267"/>
    </location>
</feature>
<dbReference type="Gene3D" id="3.30.710.10">
    <property type="entry name" value="Potassium Channel Kv1.1, Chain A"/>
    <property type="match status" value="1"/>
</dbReference>
<dbReference type="PROSITE" id="PS50097">
    <property type="entry name" value="BTB"/>
    <property type="match status" value="1"/>
</dbReference>
<dbReference type="GO" id="GO:0005829">
    <property type="term" value="C:cytosol"/>
    <property type="evidence" value="ECO:0007669"/>
    <property type="project" value="TreeGrafter"/>
</dbReference>
<feature type="domain" description="BTB" evidence="2">
    <location>
        <begin position="125"/>
        <end position="195"/>
    </location>
</feature>
<sequence length="472" mass="52688">MGTLKNSSKPPNKFIISLHIRRFKVTPVCLRGEEEDEDMTGGGYQLLGGGGGQSCTRGIMESFSSRGRGLGVVPAVYNLSSWRKSSLAMRNLVYYTVMGPCKWVTLSLHLLRGRSYNLYENEDGSDVILMVGDEGYRERVPAHSWVLAASNHFFRAMFTGPMADPHRKTYNFTEDPKGFQNLLKWLYRRECYFQSLDSALITLQVAIQYLCPELAQHCVSYITQHLNQGNVLKVLQYVGRYAAVSDSSPPPPPSTAPSAPSLEELECSPQISRESSPALNQRSPEHVSHHTVHGLSNLQDLELDIDPTAGCTDLINSCLELIDKKTDAILASEHFEELDADTVNMIISRSSLNISSEMRIFDALQAWSTAACKRQQLPLRSDSRRAVLGNLLYIVRYLCLTQDQLFQGPQSSGLLSQDEVNYLRARLSGLNPTSVPQKMVSYCELMAIPRQANSKTNTPQVGKIKKIKKKYG</sequence>